<feature type="domain" description="Peptidase C1A papain C-terminal" evidence="1">
    <location>
        <begin position="14"/>
        <end position="57"/>
    </location>
</feature>
<evidence type="ECO:0000259" key="1">
    <source>
        <dbReference type="Pfam" id="PF00112"/>
    </source>
</evidence>
<keyword evidence="2" id="KW-0645">Protease</keyword>
<feature type="non-terminal residue" evidence="2">
    <location>
        <position position="1"/>
    </location>
</feature>
<dbReference type="EMBL" id="LSRX01004193">
    <property type="protein sequence ID" value="OLP74147.1"/>
    <property type="molecule type" value="Genomic_DNA"/>
</dbReference>
<protein>
    <submittedName>
        <fullName evidence="2">Thiol protease aleurain</fullName>
    </submittedName>
</protein>
<dbReference type="Gene3D" id="3.90.70.10">
    <property type="entry name" value="Cysteine proteinases"/>
    <property type="match status" value="1"/>
</dbReference>
<dbReference type="OrthoDB" id="190265at2759"/>
<name>A0A1Q9BTY8_SYMMI</name>
<comment type="caution">
    <text evidence="2">The sequence shown here is derived from an EMBL/GenBank/DDBJ whole genome shotgun (WGS) entry which is preliminary data.</text>
</comment>
<keyword evidence="2" id="KW-0378">Hydrolase</keyword>
<dbReference type="InterPro" id="IPR038765">
    <property type="entry name" value="Papain-like_cys_pep_sf"/>
</dbReference>
<accession>A0A1Q9BTY8</accession>
<organism evidence="2 3">
    <name type="scientific">Symbiodinium microadriaticum</name>
    <name type="common">Dinoflagellate</name>
    <name type="synonym">Zooxanthella microadriatica</name>
    <dbReference type="NCBI Taxonomy" id="2951"/>
    <lineage>
        <taxon>Eukaryota</taxon>
        <taxon>Sar</taxon>
        <taxon>Alveolata</taxon>
        <taxon>Dinophyceae</taxon>
        <taxon>Suessiales</taxon>
        <taxon>Symbiodiniaceae</taxon>
        <taxon>Symbiodinium</taxon>
    </lineage>
</organism>
<dbReference type="AlphaFoldDB" id="A0A1Q9BTY8"/>
<dbReference type="GO" id="GO:0006508">
    <property type="term" value="P:proteolysis"/>
    <property type="evidence" value="ECO:0007669"/>
    <property type="project" value="UniProtKB-KW"/>
</dbReference>
<evidence type="ECO:0000313" key="3">
    <source>
        <dbReference type="Proteomes" id="UP000186817"/>
    </source>
</evidence>
<dbReference type="GO" id="GO:0008234">
    <property type="term" value="F:cysteine-type peptidase activity"/>
    <property type="evidence" value="ECO:0007669"/>
    <property type="project" value="InterPro"/>
</dbReference>
<dbReference type="InterPro" id="IPR000668">
    <property type="entry name" value="Peptidase_C1A_C"/>
</dbReference>
<reference evidence="2 3" key="1">
    <citation type="submission" date="2016-02" db="EMBL/GenBank/DDBJ databases">
        <title>Genome analysis of coral dinoflagellate symbionts highlights evolutionary adaptations to a symbiotic lifestyle.</title>
        <authorList>
            <person name="Aranda M."/>
            <person name="Li Y."/>
            <person name="Liew Y.J."/>
            <person name="Baumgarten S."/>
            <person name="Simakov O."/>
            <person name="Wilson M."/>
            <person name="Piel J."/>
            <person name="Ashoor H."/>
            <person name="Bougouffa S."/>
            <person name="Bajic V.B."/>
            <person name="Ryu T."/>
            <person name="Ravasi T."/>
            <person name="Bayer T."/>
            <person name="Micklem G."/>
            <person name="Kim H."/>
            <person name="Bhak J."/>
            <person name="Lajeunesse T.C."/>
            <person name="Voolstra C.R."/>
        </authorList>
    </citation>
    <scope>NUCLEOTIDE SEQUENCE [LARGE SCALE GENOMIC DNA]</scope>
    <source>
        <strain evidence="2 3">CCMP2467</strain>
    </source>
</reference>
<dbReference type="Pfam" id="PF00112">
    <property type="entry name" value="Peptidase_C1"/>
    <property type="match status" value="1"/>
</dbReference>
<evidence type="ECO:0000313" key="2">
    <source>
        <dbReference type="EMBL" id="OLP74147.1"/>
    </source>
</evidence>
<dbReference type="Proteomes" id="UP000186817">
    <property type="component" value="Unassembled WGS sequence"/>
</dbReference>
<gene>
    <name evidence="2" type="primary">ALEU</name>
    <name evidence="2" type="ORF">AK812_SmicGene46399</name>
</gene>
<sequence length="66" mass="6907">AFNNHGCNLAMAASVLGGNGGLPAQAFEYVRSAGGLSTEFHYPYKAKTLKCSFKGSNLTDGLHFAP</sequence>
<proteinExistence type="predicted"/>
<keyword evidence="3" id="KW-1185">Reference proteome</keyword>
<dbReference type="SUPFAM" id="SSF54001">
    <property type="entry name" value="Cysteine proteinases"/>
    <property type="match status" value="1"/>
</dbReference>